<keyword evidence="2" id="KW-1185">Reference proteome</keyword>
<reference evidence="1" key="1">
    <citation type="submission" date="2020-11" db="EMBL/GenBank/DDBJ databases">
        <authorList>
            <consortium name="DOE Joint Genome Institute"/>
            <person name="Ahrendt S."/>
            <person name="Riley R."/>
            <person name="Andreopoulos W."/>
            <person name="Labutti K."/>
            <person name="Pangilinan J."/>
            <person name="Ruiz-Duenas F.J."/>
            <person name="Barrasa J.M."/>
            <person name="Sanchez-Garcia M."/>
            <person name="Camarero S."/>
            <person name="Miyauchi S."/>
            <person name="Serrano A."/>
            <person name="Linde D."/>
            <person name="Babiker R."/>
            <person name="Drula E."/>
            <person name="Ayuso-Fernandez I."/>
            <person name="Pacheco R."/>
            <person name="Padilla G."/>
            <person name="Ferreira P."/>
            <person name="Barriuso J."/>
            <person name="Kellner H."/>
            <person name="Castanera R."/>
            <person name="Alfaro M."/>
            <person name="Ramirez L."/>
            <person name="Pisabarro A.G."/>
            <person name="Kuo A."/>
            <person name="Tritt A."/>
            <person name="Lipzen A."/>
            <person name="He G."/>
            <person name="Yan M."/>
            <person name="Ng V."/>
            <person name="Cullen D."/>
            <person name="Martin F."/>
            <person name="Rosso M.-N."/>
            <person name="Henrissat B."/>
            <person name="Hibbett D."/>
            <person name="Martinez A.T."/>
            <person name="Grigoriev I.V."/>
        </authorList>
    </citation>
    <scope>NUCLEOTIDE SEQUENCE</scope>
    <source>
        <strain evidence="1">CIRM-BRFM 674</strain>
    </source>
</reference>
<gene>
    <name evidence="1" type="ORF">BDN70DRAFT_973634</name>
</gene>
<sequence length="287" mass="32730">MKTIDQYLARSPTTPSLKLEPFVLGNKRANSFLTICAWLPDTDLHLLAKWATNWTDPISVLMTTTVTPASSSHATLLKTLQKSISIKMAQSLSVHILHLGKNEPESPNLYLNLARLFALTEWTLVFPDDLRTPVLQVADDSVFFVQHQRDTGIYVLSLGNTDSYPFPALSPLLLRRNQDFWCTERIFLRTSRASDWSECLWQASLEMIGKIQILRSSVKEQTSKNEEIPSESSKGVVNQRLSARFRGEMCDMFLKQVTLIHPRGRYKEMSLDWVKSFCTKVRCSMSL</sequence>
<evidence type="ECO:0000313" key="2">
    <source>
        <dbReference type="Proteomes" id="UP000807469"/>
    </source>
</evidence>
<dbReference type="AlphaFoldDB" id="A0A9P5Z7E0"/>
<dbReference type="OrthoDB" id="3056235at2759"/>
<evidence type="ECO:0000313" key="1">
    <source>
        <dbReference type="EMBL" id="KAF9481530.1"/>
    </source>
</evidence>
<accession>A0A9P5Z7E0</accession>
<dbReference type="EMBL" id="MU155177">
    <property type="protein sequence ID" value="KAF9481530.1"/>
    <property type="molecule type" value="Genomic_DNA"/>
</dbReference>
<organism evidence="1 2">
    <name type="scientific">Pholiota conissans</name>
    <dbReference type="NCBI Taxonomy" id="109636"/>
    <lineage>
        <taxon>Eukaryota</taxon>
        <taxon>Fungi</taxon>
        <taxon>Dikarya</taxon>
        <taxon>Basidiomycota</taxon>
        <taxon>Agaricomycotina</taxon>
        <taxon>Agaricomycetes</taxon>
        <taxon>Agaricomycetidae</taxon>
        <taxon>Agaricales</taxon>
        <taxon>Agaricineae</taxon>
        <taxon>Strophariaceae</taxon>
        <taxon>Pholiota</taxon>
    </lineage>
</organism>
<proteinExistence type="predicted"/>
<protein>
    <submittedName>
        <fullName evidence="1">Uncharacterized protein</fullName>
    </submittedName>
</protein>
<comment type="caution">
    <text evidence="1">The sequence shown here is derived from an EMBL/GenBank/DDBJ whole genome shotgun (WGS) entry which is preliminary data.</text>
</comment>
<dbReference type="Proteomes" id="UP000807469">
    <property type="component" value="Unassembled WGS sequence"/>
</dbReference>
<name>A0A9P5Z7E0_9AGAR</name>